<dbReference type="Proteomes" id="UP000236333">
    <property type="component" value="Unassembled WGS sequence"/>
</dbReference>
<dbReference type="OrthoDB" id="40137at2759"/>
<dbReference type="AlphaFoldDB" id="A0A2J8A2C3"/>
<feature type="non-terminal residue" evidence="1">
    <location>
        <position position="1"/>
    </location>
</feature>
<organism evidence="1 2">
    <name type="scientific">Tetrabaena socialis</name>
    <dbReference type="NCBI Taxonomy" id="47790"/>
    <lineage>
        <taxon>Eukaryota</taxon>
        <taxon>Viridiplantae</taxon>
        <taxon>Chlorophyta</taxon>
        <taxon>core chlorophytes</taxon>
        <taxon>Chlorophyceae</taxon>
        <taxon>CS clade</taxon>
        <taxon>Chlamydomonadales</taxon>
        <taxon>Tetrabaenaceae</taxon>
        <taxon>Tetrabaena</taxon>
    </lineage>
</organism>
<reference evidence="1 2" key="1">
    <citation type="journal article" date="2017" name="Mol. Biol. Evol.">
        <title>The 4-celled Tetrabaena socialis nuclear genome reveals the essential components for genetic control of cell number at the origin of multicellularity in the volvocine lineage.</title>
        <authorList>
            <person name="Featherston J."/>
            <person name="Arakaki Y."/>
            <person name="Hanschen E.R."/>
            <person name="Ferris P.J."/>
            <person name="Michod R.E."/>
            <person name="Olson B.J.S.C."/>
            <person name="Nozaki H."/>
            <person name="Durand P.M."/>
        </authorList>
    </citation>
    <scope>NUCLEOTIDE SEQUENCE [LARGE SCALE GENOMIC DNA]</scope>
    <source>
        <strain evidence="1 2">NIES-571</strain>
    </source>
</reference>
<sequence>AGYVRTLYLANPEETRQLIHHPLVDCVHMTGGTVTHDAIVWGSTPEEQERRRKANDPLLKVPITSELGCVSPFIVAGWQFTPKELTVQANNLVVAMTSNNGCNCNSAKVLVLPADWPQSAAFLETVRSVLRGTPHDPPYYPGIHESACADARVAHPPPPTHIPHGSLQAVDSLRYGVVAVNAWSAASCILGACTWGAFSGGQTAADVGSGVGVVGNPFLVEGVQKAVYRTPVDGAGVPKPFHVQPIPLAAARLVLGFVVDGWRGLLRGVWAR</sequence>
<evidence type="ECO:0000313" key="1">
    <source>
        <dbReference type="EMBL" id="PNH06638.1"/>
    </source>
</evidence>
<name>A0A2J8A2C3_9CHLO</name>
<dbReference type="SUPFAM" id="SSF53720">
    <property type="entry name" value="ALDH-like"/>
    <property type="match status" value="1"/>
</dbReference>
<accession>A0A2J8A2C3</accession>
<comment type="caution">
    <text evidence="1">The sequence shown here is derived from an EMBL/GenBank/DDBJ whole genome shotgun (WGS) entry which is preliminary data.</text>
</comment>
<dbReference type="EMBL" id="PGGS01000224">
    <property type="protein sequence ID" value="PNH06638.1"/>
    <property type="molecule type" value="Genomic_DNA"/>
</dbReference>
<keyword evidence="2" id="KW-1185">Reference proteome</keyword>
<dbReference type="InterPro" id="IPR016161">
    <property type="entry name" value="Ald_DH/histidinol_DH"/>
</dbReference>
<gene>
    <name evidence="1" type="ORF">TSOC_006986</name>
</gene>
<evidence type="ECO:0000313" key="2">
    <source>
        <dbReference type="Proteomes" id="UP000236333"/>
    </source>
</evidence>
<evidence type="ECO:0008006" key="3">
    <source>
        <dbReference type="Google" id="ProtNLM"/>
    </source>
</evidence>
<proteinExistence type="predicted"/>
<protein>
    <recommendedName>
        <fullName evidence="3">Aldehyde dehydrogenase domain-containing protein</fullName>
    </recommendedName>
</protein>
<dbReference type="Gene3D" id="3.40.605.10">
    <property type="entry name" value="Aldehyde Dehydrogenase, Chain A, domain 1"/>
    <property type="match status" value="1"/>
</dbReference>
<dbReference type="GO" id="GO:0016491">
    <property type="term" value="F:oxidoreductase activity"/>
    <property type="evidence" value="ECO:0007669"/>
    <property type="project" value="InterPro"/>
</dbReference>
<dbReference type="InterPro" id="IPR016162">
    <property type="entry name" value="Ald_DH_N"/>
</dbReference>